<evidence type="ECO:0000256" key="2">
    <source>
        <dbReference type="ARBA" id="ARBA00012483"/>
    </source>
</evidence>
<dbReference type="RefSeq" id="WP_130264869.1">
    <property type="nucleotide sequence ID" value="NZ_CP035952.1"/>
</dbReference>
<dbReference type="OrthoDB" id="1467561at2"/>
<dbReference type="GO" id="GO:0016567">
    <property type="term" value="P:protein ubiquitination"/>
    <property type="evidence" value="ECO:0007669"/>
    <property type="project" value="InterPro"/>
</dbReference>
<dbReference type="SUPFAM" id="SSF52058">
    <property type="entry name" value="L domain-like"/>
    <property type="match status" value="1"/>
</dbReference>
<dbReference type="GO" id="GO:0061630">
    <property type="term" value="F:ubiquitin protein ligase activity"/>
    <property type="evidence" value="ECO:0007669"/>
    <property type="project" value="UniProtKB-EC"/>
</dbReference>
<keyword evidence="3" id="KW-0843">Virulence</keyword>
<evidence type="ECO:0000259" key="6">
    <source>
        <dbReference type="PROSITE" id="PS52053"/>
    </source>
</evidence>
<dbReference type="Pfam" id="PF20178">
    <property type="entry name" value="ToxA_N"/>
    <property type="match status" value="1"/>
</dbReference>
<dbReference type="Gene3D" id="1.20.58.360">
    <property type="entry name" value="Shigella T3SS effector IpaH defines"/>
    <property type="match status" value="1"/>
</dbReference>
<dbReference type="PROSITE" id="PS52053">
    <property type="entry name" value="NEL"/>
    <property type="match status" value="1"/>
</dbReference>
<evidence type="ECO:0000256" key="4">
    <source>
        <dbReference type="PROSITE-ProRule" id="PRU01398"/>
    </source>
</evidence>
<sequence length="1354" mass="149310">MKTALSPSDHVDALIARQLPSWLVQASPDRLTLFHDSLRRQQRDRHALAPLLAAITPLDSFAAPLLAQALFTATGRQLDVQRATIEVVWRTRVNTGLQFIQEATHSFTQSLLAAALHNFDDSEVQAGSFTDQSHLYDESGVRLELAPSAFAQLCRTLDLGQQYQNLVAAQLSAKPAKAQAQGLFEASLRSDMAVAVRMARLKDEIDEDSYFQLLPVISPALVPSDRRPVVFQQLRLLGKQIIGSAIAEVRADSSPGAAVAGVISYLPGDPGGAVRRFADWPAFYQALGRRFRQPGYLAYFQRFIAERDRVEFSAKVKRLLAGGGADGPIELDGRNAVLGQVLIANLGTSRINKIIDDASVLAISTAQADRTARAARLKGYEQIGVDLLNLAAFFSPGLNLVMLGLAALELANDVYEGYEDWKLGDREGALEHLFSVAETVAFAGTVAVGGVLVGKLFKRSGFVDGLQPIRRADDQMRLCDPGLAAYAFDDPGGVEGEIVEHQGQHSLRMTDRRYRVEHEAGAWRICHPRAAGRYKPQLTHNGEGGWRHRLEQPRRWQGQGLLLRRFGREWRKVPDALAQILLRITGLDEARLRQLHLENAPAPSRLGDALDRYRLHEQISAEPFEQRYGALQAEGDAASQLLRRHFAGLSGRAANHLAGLADSSERSALSAGKVPLALAEQARWLLREGRLDRACAGFEQAAAVNDDTVRLALGLIDKLAPWPRQVVVEVRDTSLADAIIARRGAKGVSASKGLSRGAQGYLAVDASGEVLSSARADNSLFEAMLLLLDDGQKTALGNSTLTARELAHVLAVDAAGQRETSAELIGLVPLRGGFQPPMRLADGRLGYPLGGAGAWEHEWVKDAVRNNFPDFTEAEVDEYIDKLVRSGVDVWTHLLRQPQLAALRRTLLDWVPQGEGAAQIASRQRVADAMIEAVGSGLLRWRGGYAVAISDESVGSLPMLPLHQVFGHVTSLSLRNMGLRDVPDTFLSCFPNVRRVDLGDNLLTEVPTDIWHLPHLSEVNLSGNLLSEESQAKLAGAFPGDLAPVQVQPAGTSQEQAPQPGPSRATAREAWLQQVDQAHQGRRQAQWDNVAEQAHAEDFVQLLSDLRGTEEYAARRAWLARRVWRMVESCEQHAQLRAAVFDLAARCRGRATISRFDWLEVQVLATAAVGERQGEIAETELVRLGRSLFRLGELDRIVERDILEREQAGQAFNAAAIRQAYRTRLATTLELPVSLIDVPAQEVAEVTSLQLVIARTQVLVAEQGERLAASLNERPFWREHLRRTYPRDLQRVEHQAALQRKTLEQHLHSGRINPVEFARELNRLYQQQHAQTQQLMLRLSREALTRYLGRSKRG</sequence>
<feature type="region of interest" description="Disordered" evidence="5">
    <location>
        <begin position="1043"/>
        <end position="1066"/>
    </location>
</feature>
<protein>
    <recommendedName>
        <fullName evidence="2">RING-type E3 ubiquitin transferase</fullName>
        <ecNumber evidence="2">2.3.2.27</ecNumber>
    </recommendedName>
</protein>
<comment type="similarity">
    <text evidence="4">Belongs to the LRR-containing bacterial E3 ligase family.</text>
</comment>
<comment type="catalytic activity">
    <reaction evidence="1">
        <text>S-ubiquitinyl-[E2 ubiquitin-conjugating enzyme]-L-cysteine + [acceptor protein]-L-lysine = [E2 ubiquitin-conjugating enzyme]-L-cysteine + N(6)-ubiquitinyl-[acceptor protein]-L-lysine.</text>
        <dbReference type="EC" id="2.3.2.27"/>
    </reaction>
</comment>
<evidence type="ECO:0000256" key="5">
    <source>
        <dbReference type="SAM" id="MobiDB-lite"/>
    </source>
</evidence>
<dbReference type="Gene3D" id="3.80.10.10">
    <property type="entry name" value="Ribonuclease Inhibitor"/>
    <property type="match status" value="1"/>
</dbReference>
<keyword evidence="4" id="KW-1035">Host cytoplasm</keyword>
<dbReference type="KEGG" id="ptk:EXN22_15380"/>
<accession>A0A411MJM9</accession>
<evidence type="ECO:0000256" key="3">
    <source>
        <dbReference type="ARBA" id="ARBA00023026"/>
    </source>
</evidence>
<dbReference type="Pfam" id="PF13855">
    <property type="entry name" value="LRR_8"/>
    <property type="match status" value="1"/>
</dbReference>
<dbReference type="EC" id="2.3.2.27" evidence="2"/>
<keyword evidence="4" id="KW-0833">Ubl conjugation pathway</keyword>
<dbReference type="InterPro" id="IPR029487">
    <property type="entry name" value="NEL_dom"/>
</dbReference>
<dbReference type="InterPro" id="IPR046673">
    <property type="entry name" value="ToxA_N"/>
</dbReference>
<keyword evidence="4" id="KW-0964">Secreted</keyword>
<dbReference type="Proteomes" id="UP000291130">
    <property type="component" value="Chromosome"/>
</dbReference>
<evidence type="ECO:0000313" key="7">
    <source>
        <dbReference type="EMBL" id="QBF27004.1"/>
    </source>
</evidence>
<dbReference type="InterPro" id="IPR001611">
    <property type="entry name" value="Leu-rich_rpt"/>
</dbReference>
<organism evidence="7 8">
    <name type="scientific">Pseudomonas tructae</name>
    <dbReference type="NCBI Taxonomy" id="2518644"/>
    <lineage>
        <taxon>Bacteria</taxon>
        <taxon>Pseudomonadati</taxon>
        <taxon>Pseudomonadota</taxon>
        <taxon>Gammaproteobacteria</taxon>
        <taxon>Pseudomonadales</taxon>
        <taxon>Pseudomonadaceae</taxon>
        <taxon>Pseudomonas</taxon>
    </lineage>
</organism>
<evidence type="ECO:0000256" key="1">
    <source>
        <dbReference type="ARBA" id="ARBA00000900"/>
    </source>
</evidence>
<dbReference type="EMBL" id="CP035952">
    <property type="protein sequence ID" value="QBF27004.1"/>
    <property type="molecule type" value="Genomic_DNA"/>
</dbReference>
<evidence type="ECO:0000313" key="8">
    <source>
        <dbReference type="Proteomes" id="UP000291130"/>
    </source>
</evidence>
<proteinExistence type="inferred from homology"/>
<name>A0A411MJM9_9PSED</name>
<dbReference type="InterPro" id="IPR032675">
    <property type="entry name" value="LRR_dom_sf"/>
</dbReference>
<gene>
    <name evidence="7" type="ORF">EXN22_15380</name>
</gene>
<comment type="caution">
    <text evidence="4">Lacks conserved residue(s) required for the propagation of feature annotation.</text>
</comment>
<reference evidence="7 8" key="1">
    <citation type="submission" date="2019-02" db="EMBL/GenBank/DDBJ databases">
        <title>Complete genome sequence of Pseudomonas sp. SNU WT1 isolated from rainbow trout.</title>
        <authorList>
            <person name="Oh W.T."/>
            <person name="Park S.C."/>
        </authorList>
    </citation>
    <scope>NUCLEOTIDE SEQUENCE [LARGE SCALE GENOMIC DNA]</scope>
    <source>
        <strain evidence="7 8">SNU WT1</strain>
    </source>
</reference>
<dbReference type="GO" id="GO:0005576">
    <property type="term" value="C:extracellular region"/>
    <property type="evidence" value="ECO:0007669"/>
    <property type="project" value="UniProtKB-UniRule"/>
</dbReference>
<keyword evidence="8" id="KW-1185">Reference proteome</keyword>
<dbReference type="Pfam" id="PF14496">
    <property type="entry name" value="NEL"/>
    <property type="match status" value="1"/>
</dbReference>
<feature type="domain" description="NEL" evidence="6">
    <location>
        <begin position="1063"/>
        <end position="1354"/>
    </location>
</feature>